<accession>A0A4Q2IPJ6</accession>
<organism evidence="2 3">
    <name type="scientific">Sphingomonas desiccabilis</name>
    <dbReference type="NCBI Taxonomy" id="429134"/>
    <lineage>
        <taxon>Bacteria</taxon>
        <taxon>Pseudomonadati</taxon>
        <taxon>Pseudomonadota</taxon>
        <taxon>Alphaproteobacteria</taxon>
        <taxon>Sphingomonadales</taxon>
        <taxon>Sphingomonadaceae</taxon>
        <taxon>Sphingomonas</taxon>
    </lineage>
</organism>
<evidence type="ECO:0000256" key="1">
    <source>
        <dbReference type="ARBA" id="ARBA00022801"/>
    </source>
</evidence>
<dbReference type="RefSeq" id="WP_129341789.1">
    <property type="nucleotide sequence ID" value="NZ_JACIDD010000002.1"/>
</dbReference>
<dbReference type="CDD" id="cd04679">
    <property type="entry name" value="NUDIX_MutT_Nudt1"/>
    <property type="match status" value="1"/>
</dbReference>
<dbReference type="GO" id="GO:0016787">
    <property type="term" value="F:hydrolase activity"/>
    <property type="evidence" value="ECO:0007669"/>
    <property type="project" value="UniProtKB-KW"/>
</dbReference>
<dbReference type="AlphaFoldDB" id="A0A4Q2IPJ6"/>
<dbReference type="PRINTS" id="PR00502">
    <property type="entry name" value="NUDIXFAMILY"/>
</dbReference>
<dbReference type="PANTHER" id="PTHR43736:SF1">
    <property type="entry name" value="DIHYDRONEOPTERIN TRIPHOSPHATE DIPHOSPHATASE"/>
    <property type="match status" value="1"/>
</dbReference>
<dbReference type="EMBL" id="SDPT01000002">
    <property type="protein sequence ID" value="RXZ31543.1"/>
    <property type="molecule type" value="Genomic_DNA"/>
</dbReference>
<dbReference type="InterPro" id="IPR020476">
    <property type="entry name" value="Nudix_hydrolase"/>
</dbReference>
<dbReference type="Proteomes" id="UP000292347">
    <property type="component" value="Unassembled WGS sequence"/>
</dbReference>
<proteinExistence type="predicted"/>
<dbReference type="PANTHER" id="PTHR43736">
    <property type="entry name" value="ADP-RIBOSE PYROPHOSPHATASE"/>
    <property type="match status" value="1"/>
</dbReference>
<evidence type="ECO:0000313" key="2">
    <source>
        <dbReference type="EMBL" id="RXZ31543.1"/>
    </source>
</evidence>
<keyword evidence="3" id="KW-1185">Reference proteome</keyword>
<reference evidence="2 3" key="1">
    <citation type="submission" date="2019-01" db="EMBL/GenBank/DDBJ databases">
        <title>Sphingomonas mucosissima sp. nov. and Sphingomonas desiccabilis sp. nov., from biological soil crusts in the Colorado Plateau, USA.</title>
        <authorList>
            <person name="Zhu D."/>
        </authorList>
    </citation>
    <scope>NUCLEOTIDE SEQUENCE [LARGE SCALE GENOMIC DNA]</scope>
    <source>
        <strain evidence="2 3">CP1D</strain>
    </source>
</reference>
<evidence type="ECO:0000313" key="3">
    <source>
        <dbReference type="Proteomes" id="UP000292347"/>
    </source>
</evidence>
<dbReference type="PROSITE" id="PS51462">
    <property type="entry name" value="NUDIX"/>
    <property type="match status" value="1"/>
</dbReference>
<gene>
    <name evidence="2" type="ORF">EO081_09890</name>
</gene>
<keyword evidence="1" id="KW-0378">Hydrolase</keyword>
<dbReference type="OrthoDB" id="9761969at2"/>
<dbReference type="InterPro" id="IPR000086">
    <property type="entry name" value="NUDIX_hydrolase_dom"/>
</dbReference>
<dbReference type="SUPFAM" id="SSF55811">
    <property type="entry name" value="Nudix"/>
    <property type="match status" value="1"/>
</dbReference>
<protein>
    <submittedName>
        <fullName evidence="2">NUDIX domain-containing protein</fullName>
    </submittedName>
</protein>
<dbReference type="Pfam" id="PF00293">
    <property type="entry name" value="NUDIX"/>
    <property type="match status" value="1"/>
</dbReference>
<dbReference type="Gene3D" id="3.90.79.10">
    <property type="entry name" value="Nucleoside Triphosphate Pyrophosphohydrolase"/>
    <property type="match status" value="1"/>
</dbReference>
<dbReference type="InterPro" id="IPR015797">
    <property type="entry name" value="NUDIX_hydrolase-like_dom_sf"/>
</dbReference>
<sequence length="134" mass="14862">MFTEPRVGCGAAIIVDDRILLVRRKRPPEIGHWGLPGGKIDLFETAAAATEREVMEETGIAITADRLLCFVDHIDRAAGTHWTAPVFLVHAFTGSPVNREPEKHDEVAWFALDALPDQLTISTRIAVAAWRQHD</sequence>
<comment type="caution">
    <text evidence="2">The sequence shown here is derived from an EMBL/GenBank/DDBJ whole genome shotgun (WGS) entry which is preliminary data.</text>
</comment>
<name>A0A4Q2IPJ6_9SPHN</name>